<gene>
    <name evidence="1" type="ORF">A4D02_18940</name>
</gene>
<reference evidence="1 2" key="1">
    <citation type="submission" date="2016-04" db="EMBL/GenBank/DDBJ databases">
        <authorList>
            <person name="Chen L."/>
            <person name="Zhuang W."/>
            <person name="Wang G."/>
        </authorList>
    </citation>
    <scope>NUCLEOTIDE SEQUENCE [LARGE SCALE GENOMIC DNA]</scope>
    <source>
        <strain evidence="2">GR20</strain>
    </source>
</reference>
<proteinExistence type="predicted"/>
<sequence length="185" mass="21150">MSEPYSLYVNITIKKESLEQFFKDKPAKTAIDPDWIAWWNSRKMYGSNPLTDIRVYTNDTNRSIADAFLGVRDMMTFEDLTQPGVWEYSSLFFSENYSDILPALSWLSSMAAYMDPEEEGVAIIYNYFWDAEADKNVMAHLVFKDQQATIQLTSSSTEMDPALVAKANAALRGVWEKLTADYKGD</sequence>
<evidence type="ECO:0000313" key="2">
    <source>
        <dbReference type="Proteomes" id="UP000192277"/>
    </source>
</evidence>
<keyword evidence="2" id="KW-1185">Reference proteome</keyword>
<accession>A0ABX3NPB1</accession>
<name>A0ABX3NPB1_9BACT</name>
<evidence type="ECO:0008006" key="3">
    <source>
        <dbReference type="Google" id="ProtNLM"/>
    </source>
</evidence>
<protein>
    <recommendedName>
        <fullName evidence="3">Activator of Hsp90 ATPase 1 family protein</fullName>
    </recommendedName>
</protein>
<dbReference type="EMBL" id="LWBO01000084">
    <property type="protein sequence ID" value="OQP39390.1"/>
    <property type="molecule type" value="Genomic_DNA"/>
</dbReference>
<organism evidence="1 2">
    <name type="scientific">Niastella koreensis</name>
    <dbReference type="NCBI Taxonomy" id="354356"/>
    <lineage>
        <taxon>Bacteria</taxon>
        <taxon>Pseudomonadati</taxon>
        <taxon>Bacteroidota</taxon>
        <taxon>Chitinophagia</taxon>
        <taxon>Chitinophagales</taxon>
        <taxon>Chitinophagaceae</taxon>
        <taxon>Niastella</taxon>
    </lineage>
</organism>
<dbReference type="Proteomes" id="UP000192277">
    <property type="component" value="Unassembled WGS sequence"/>
</dbReference>
<dbReference type="RefSeq" id="WP_014216820.1">
    <property type="nucleotide sequence ID" value="NZ_LWBO01000084.1"/>
</dbReference>
<comment type="caution">
    <text evidence="1">The sequence shown here is derived from an EMBL/GenBank/DDBJ whole genome shotgun (WGS) entry which is preliminary data.</text>
</comment>
<evidence type="ECO:0000313" key="1">
    <source>
        <dbReference type="EMBL" id="OQP39390.1"/>
    </source>
</evidence>